<sequence>MTIHSRKTIDQLLAEDITRCEEFLRNPNDKGGQQLYVEITSRYDSVIENFGNGLYQYFSEQHFYDPEVSGESLIHNIRTLQGKMISYQAKNYPPKENATFSILSSMNIVKNNKKVFIVHGHDNEAKQELARVLEKSDFEAIILHEQPNSGKTIIEKIERYTDVGYAIVLYTECDKGRDKNVQIEQEKSRARQNVVFEHGYLIAKLGRDHVCALVKGDVETPGDISGVVYVPMDENGAWKMQLAKDMQDVGLPVDMNKFCR</sequence>
<comment type="caution">
    <text evidence="2">The sequence shown here is derived from an EMBL/GenBank/DDBJ whole genome shotgun (WGS) entry which is preliminary data.</text>
</comment>
<dbReference type="GO" id="GO:0050135">
    <property type="term" value="F:NADP+ nucleosidase activity"/>
    <property type="evidence" value="ECO:0007669"/>
    <property type="project" value="InterPro"/>
</dbReference>
<accession>A0A412AUF7</accession>
<dbReference type="AlphaFoldDB" id="A0A412AUF7"/>
<feature type="domain" description="CD-NTase-associated protein 12/Pycsar effector protein TIR" evidence="1">
    <location>
        <begin position="114"/>
        <end position="233"/>
    </location>
</feature>
<dbReference type="PIRSF" id="PIRSF032620">
    <property type="entry name" value="UCP032620"/>
    <property type="match status" value="1"/>
</dbReference>
<evidence type="ECO:0000313" key="2">
    <source>
        <dbReference type="EMBL" id="RGQ35067.1"/>
    </source>
</evidence>
<organism evidence="2 3">
    <name type="scientific">[Clostridium] leptum</name>
    <dbReference type="NCBI Taxonomy" id="1535"/>
    <lineage>
        <taxon>Bacteria</taxon>
        <taxon>Bacillati</taxon>
        <taxon>Bacillota</taxon>
        <taxon>Clostridia</taxon>
        <taxon>Eubacteriales</taxon>
        <taxon>Oscillospiraceae</taxon>
        <taxon>Oscillospiraceae incertae sedis</taxon>
    </lineage>
</organism>
<name>A0A412AUF7_9FIRM</name>
<dbReference type="InterPro" id="IPR019302">
    <property type="entry name" value="CAP12/PCTIR_TIR_dom"/>
</dbReference>
<dbReference type="InterPro" id="IPR014571">
    <property type="entry name" value="UCP032620"/>
</dbReference>
<evidence type="ECO:0000313" key="3">
    <source>
        <dbReference type="Proteomes" id="UP000284751"/>
    </source>
</evidence>
<dbReference type="Pfam" id="PF10137">
    <property type="entry name" value="CAP12-PCTIR_TIR"/>
    <property type="match status" value="1"/>
</dbReference>
<protein>
    <recommendedName>
        <fullName evidence="1">CD-NTase-associated protein 12/Pycsar effector protein TIR domain-containing protein</fullName>
    </recommendedName>
</protein>
<reference evidence="2 3" key="1">
    <citation type="submission" date="2018-08" db="EMBL/GenBank/DDBJ databases">
        <title>A genome reference for cultivated species of the human gut microbiota.</title>
        <authorList>
            <person name="Zou Y."/>
            <person name="Xue W."/>
            <person name="Luo G."/>
        </authorList>
    </citation>
    <scope>NUCLEOTIDE SEQUENCE [LARGE SCALE GENOMIC DNA]</scope>
    <source>
        <strain evidence="2 3">AF28-26</strain>
    </source>
</reference>
<dbReference type="EMBL" id="QRTC01000074">
    <property type="protein sequence ID" value="RGQ35067.1"/>
    <property type="molecule type" value="Genomic_DNA"/>
</dbReference>
<dbReference type="Proteomes" id="UP000284751">
    <property type="component" value="Unassembled WGS sequence"/>
</dbReference>
<gene>
    <name evidence="2" type="ORF">DWY99_13135</name>
</gene>
<proteinExistence type="predicted"/>
<evidence type="ECO:0000259" key="1">
    <source>
        <dbReference type="Pfam" id="PF10137"/>
    </source>
</evidence>